<dbReference type="OrthoDB" id="418448at186801"/>
<reference evidence="2" key="1">
    <citation type="submission" date="2016-11" db="EMBL/GenBank/DDBJ databases">
        <authorList>
            <person name="Varghese N."/>
            <person name="Submissions S."/>
        </authorList>
    </citation>
    <scope>NUCLEOTIDE SEQUENCE [LARGE SCALE GENOMIC DNA]</scope>
    <source>
        <strain evidence="2">DSM 17957</strain>
    </source>
</reference>
<evidence type="ECO:0000313" key="1">
    <source>
        <dbReference type="EMBL" id="SHI74584.1"/>
    </source>
</evidence>
<evidence type="ECO:0000313" key="2">
    <source>
        <dbReference type="Proteomes" id="UP000184536"/>
    </source>
</evidence>
<gene>
    <name evidence="1" type="ORF">SAMN02745975_00513</name>
</gene>
<dbReference type="Proteomes" id="UP000184536">
    <property type="component" value="Unassembled WGS sequence"/>
</dbReference>
<protein>
    <submittedName>
        <fullName evidence="1">Uncharacterized protein</fullName>
    </submittedName>
</protein>
<keyword evidence="2" id="KW-1185">Reference proteome</keyword>
<dbReference type="RefSeq" id="WP_110939804.1">
    <property type="nucleotide sequence ID" value="NZ_FQZV01000006.1"/>
</dbReference>
<dbReference type="AlphaFoldDB" id="A0A1M6DMR9"/>
<proteinExistence type="predicted"/>
<organism evidence="1 2">
    <name type="scientific">Geosporobacter subterraneus DSM 17957</name>
    <dbReference type="NCBI Taxonomy" id="1121919"/>
    <lineage>
        <taxon>Bacteria</taxon>
        <taxon>Bacillati</taxon>
        <taxon>Bacillota</taxon>
        <taxon>Clostridia</taxon>
        <taxon>Peptostreptococcales</taxon>
        <taxon>Thermotaleaceae</taxon>
        <taxon>Geosporobacter</taxon>
    </lineage>
</organism>
<dbReference type="EMBL" id="FQZV01000006">
    <property type="protein sequence ID" value="SHI74584.1"/>
    <property type="molecule type" value="Genomic_DNA"/>
</dbReference>
<sequence length="110" mass="12504">MKRTTYKGYIIDTDNLGRQYVYNTDSPYSEDSDKIVIGVGHKLSAIKAAIDKAIDLGYWAVVDTHSWGGSREGAGRPATGRKRRQIYVTDEEYEQIKDLIDQMRDGEKNE</sequence>
<dbReference type="STRING" id="1121919.SAMN02745975_00513"/>
<name>A0A1M6DMR9_9FIRM</name>
<accession>A0A1M6DMR9</accession>